<evidence type="ECO:0000313" key="2">
    <source>
        <dbReference type="EMBL" id="MCE5167166.1"/>
    </source>
</evidence>
<feature type="compositionally biased region" description="Polar residues" evidence="1">
    <location>
        <begin position="124"/>
        <end position="133"/>
    </location>
</feature>
<gene>
    <name evidence="2" type="ORF">HAX54_040488</name>
</gene>
<evidence type="ECO:0000256" key="1">
    <source>
        <dbReference type="SAM" id="MobiDB-lite"/>
    </source>
</evidence>
<reference evidence="2 3" key="1">
    <citation type="journal article" date="2021" name="BMC Genomics">
        <title>Datura genome reveals duplications of psychoactive alkaloid biosynthetic genes and high mutation rate following tissue culture.</title>
        <authorList>
            <person name="Rajewski A."/>
            <person name="Carter-House D."/>
            <person name="Stajich J."/>
            <person name="Litt A."/>
        </authorList>
    </citation>
    <scope>NUCLEOTIDE SEQUENCE [LARGE SCALE GENOMIC DNA]</scope>
    <source>
        <strain evidence="2">AR-01</strain>
    </source>
</reference>
<organism evidence="2 3">
    <name type="scientific">Datura stramonium</name>
    <name type="common">Jimsonweed</name>
    <name type="synonym">Common thornapple</name>
    <dbReference type="NCBI Taxonomy" id="4076"/>
    <lineage>
        <taxon>Eukaryota</taxon>
        <taxon>Viridiplantae</taxon>
        <taxon>Streptophyta</taxon>
        <taxon>Embryophyta</taxon>
        <taxon>Tracheophyta</taxon>
        <taxon>Spermatophyta</taxon>
        <taxon>Magnoliopsida</taxon>
        <taxon>eudicotyledons</taxon>
        <taxon>Gunneridae</taxon>
        <taxon>Pentapetalae</taxon>
        <taxon>asterids</taxon>
        <taxon>lamiids</taxon>
        <taxon>Solanales</taxon>
        <taxon>Solanaceae</taxon>
        <taxon>Solanoideae</taxon>
        <taxon>Datureae</taxon>
        <taxon>Datura</taxon>
    </lineage>
</organism>
<feature type="non-terminal residue" evidence="2">
    <location>
        <position position="1"/>
    </location>
</feature>
<accession>A0ABS8Y9H9</accession>
<comment type="caution">
    <text evidence="2">The sequence shown here is derived from an EMBL/GenBank/DDBJ whole genome shotgun (WGS) entry which is preliminary data.</text>
</comment>
<keyword evidence="3" id="KW-1185">Reference proteome</keyword>
<feature type="region of interest" description="Disordered" evidence="1">
    <location>
        <begin position="60"/>
        <end position="140"/>
    </location>
</feature>
<feature type="compositionally biased region" description="Basic and acidic residues" evidence="1">
    <location>
        <begin position="77"/>
        <end position="91"/>
    </location>
</feature>
<proteinExistence type="predicted"/>
<evidence type="ECO:0000313" key="3">
    <source>
        <dbReference type="Proteomes" id="UP000823775"/>
    </source>
</evidence>
<name>A0ABS8Y9H9_DATST</name>
<dbReference type="Proteomes" id="UP000823775">
    <property type="component" value="Unassembled WGS sequence"/>
</dbReference>
<protein>
    <submittedName>
        <fullName evidence="2">Uncharacterized protein</fullName>
    </submittedName>
</protein>
<feature type="non-terminal residue" evidence="2">
    <location>
        <position position="140"/>
    </location>
</feature>
<sequence>EEAISIRSKGGQVAAMVASGVDLISIFTKEELLELSQGGLVERRCFTLLLRKVASALEDAASGIKRGGRKGGRRNIPKKDDKGSAQEDATRLRPVTPSKYSPSPEGRDEDTEPPIPCWSWEPRTLNQSRNSGTIPEHGEK</sequence>
<dbReference type="EMBL" id="JACEIK010057242">
    <property type="protein sequence ID" value="MCE5167166.1"/>
    <property type="molecule type" value="Genomic_DNA"/>
</dbReference>
<feature type="compositionally biased region" description="Basic residues" evidence="1">
    <location>
        <begin position="66"/>
        <end position="76"/>
    </location>
</feature>